<dbReference type="CDD" id="cd00180">
    <property type="entry name" value="PKc"/>
    <property type="match status" value="1"/>
</dbReference>
<protein>
    <submittedName>
        <fullName evidence="2">Kinase-like protein</fullName>
    </submittedName>
</protein>
<dbReference type="OrthoDB" id="4062651at2759"/>
<organism evidence="2 3">
    <name type="scientific">Lophiostoma macrostomum CBS 122681</name>
    <dbReference type="NCBI Taxonomy" id="1314788"/>
    <lineage>
        <taxon>Eukaryota</taxon>
        <taxon>Fungi</taxon>
        <taxon>Dikarya</taxon>
        <taxon>Ascomycota</taxon>
        <taxon>Pezizomycotina</taxon>
        <taxon>Dothideomycetes</taxon>
        <taxon>Pleosporomycetidae</taxon>
        <taxon>Pleosporales</taxon>
        <taxon>Lophiostomataceae</taxon>
        <taxon>Lophiostoma</taxon>
    </lineage>
</organism>
<evidence type="ECO:0000313" key="3">
    <source>
        <dbReference type="Proteomes" id="UP000799324"/>
    </source>
</evidence>
<dbReference type="SMART" id="SM00220">
    <property type="entry name" value="S_TKc"/>
    <property type="match status" value="1"/>
</dbReference>
<evidence type="ECO:0000313" key="2">
    <source>
        <dbReference type="EMBL" id="KAF2659529.1"/>
    </source>
</evidence>
<evidence type="ECO:0000259" key="1">
    <source>
        <dbReference type="PROSITE" id="PS50011"/>
    </source>
</evidence>
<dbReference type="Gene3D" id="1.10.510.10">
    <property type="entry name" value="Transferase(Phosphotransferase) domain 1"/>
    <property type="match status" value="1"/>
</dbReference>
<dbReference type="Proteomes" id="UP000799324">
    <property type="component" value="Unassembled WGS sequence"/>
</dbReference>
<reference evidence="2" key="1">
    <citation type="journal article" date="2020" name="Stud. Mycol.">
        <title>101 Dothideomycetes genomes: a test case for predicting lifestyles and emergence of pathogens.</title>
        <authorList>
            <person name="Haridas S."/>
            <person name="Albert R."/>
            <person name="Binder M."/>
            <person name="Bloem J."/>
            <person name="Labutti K."/>
            <person name="Salamov A."/>
            <person name="Andreopoulos B."/>
            <person name="Baker S."/>
            <person name="Barry K."/>
            <person name="Bills G."/>
            <person name="Bluhm B."/>
            <person name="Cannon C."/>
            <person name="Castanera R."/>
            <person name="Culley D."/>
            <person name="Daum C."/>
            <person name="Ezra D."/>
            <person name="Gonzalez J."/>
            <person name="Henrissat B."/>
            <person name="Kuo A."/>
            <person name="Liang C."/>
            <person name="Lipzen A."/>
            <person name="Lutzoni F."/>
            <person name="Magnuson J."/>
            <person name="Mondo S."/>
            <person name="Nolan M."/>
            <person name="Ohm R."/>
            <person name="Pangilinan J."/>
            <person name="Park H.-J."/>
            <person name="Ramirez L."/>
            <person name="Alfaro M."/>
            <person name="Sun H."/>
            <person name="Tritt A."/>
            <person name="Yoshinaga Y."/>
            <person name="Zwiers L.-H."/>
            <person name="Turgeon B."/>
            <person name="Goodwin S."/>
            <person name="Spatafora J."/>
            <person name="Crous P."/>
            <person name="Grigoriev I."/>
        </authorList>
    </citation>
    <scope>NUCLEOTIDE SEQUENCE</scope>
    <source>
        <strain evidence="2">CBS 122681</strain>
    </source>
</reference>
<dbReference type="Pfam" id="PF08613">
    <property type="entry name" value="Cyclin"/>
    <property type="match status" value="1"/>
</dbReference>
<keyword evidence="2" id="KW-0808">Transferase</keyword>
<dbReference type="GO" id="GO:0019901">
    <property type="term" value="F:protein kinase binding"/>
    <property type="evidence" value="ECO:0007669"/>
    <property type="project" value="InterPro"/>
</dbReference>
<dbReference type="EMBL" id="MU004306">
    <property type="protein sequence ID" value="KAF2659529.1"/>
    <property type="molecule type" value="Genomic_DNA"/>
</dbReference>
<dbReference type="CDD" id="cd20557">
    <property type="entry name" value="CYCLIN_ScPCL1-like"/>
    <property type="match status" value="1"/>
</dbReference>
<name>A0A6A6THN2_9PLEO</name>
<dbReference type="Pfam" id="PF00069">
    <property type="entry name" value="Pkinase"/>
    <property type="match status" value="1"/>
</dbReference>
<gene>
    <name evidence="2" type="ORF">K491DRAFT_165015</name>
</gene>
<dbReference type="GO" id="GO:0005737">
    <property type="term" value="C:cytoplasm"/>
    <property type="evidence" value="ECO:0007669"/>
    <property type="project" value="TreeGrafter"/>
</dbReference>
<dbReference type="InterPro" id="IPR000719">
    <property type="entry name" value="Prot_kinase_dom"/>
</dbReference>
<dbReference type="GO" id="GO:0005634">
    <property type="term" value="C:nucleus"/>
    <property type="evidence" value="ECO:0007669"/>
    <property type="project" value="TreeGrafter"/>
</dbReference>
<feature type="domain" description="Protein kinase" evidence="1">
    <location>
        <begin position="349"/>
        <end position="647"/>
    </location>
</feature>
<keyword evidence="2" id="KW-0418">Kinase</keyword>
<accession>A0A6A6THN2</accession>
<dbReference type="InterPro" id="IPR011009">
    <property type="entry name" value="Kinase-like_dom_sf"/>
</dbReference>
<dbReference type="GO" id="GO:0044773">
    <property type="term" value="P:mitotic DNA damage checkpoint signaling"/>
    <property type="evidence" value="ECO:0007669"/>
    <property type="project" value="TreeGrafter"/>
</dbReference>
<dbReference type="PANTHER" id="PTHR44167:SF18">
    <property type="entry name" value="PROTEIN KINASE DOMAIN-CONTAINING PROTEIN"/>
    <property type="match status" value="1"/>
</dbReference>
<proteinExistence type="predicted"/>
<dbReference type="Gene3D" id="1.10.472.10">
    <property type="entry name" value="Cyclin-like"/>
    <property type="match status" value="1"/>
</dbReference>
<dbReference type="AlphaFoldDB" id="A0A6A6THN2"/>
<dbReference type="PANTHER" id="PTHR44167">
    <property type="entry name" value="OVARIAN-SPECIFIC SERINE/THREONINE-PROTEIN KINASE LOK-RELATED"/>
    <property type="match status" value="1"/>
</dbReference>
<dbReference type="GO" id="GO:0004674">
    <property type="term" value="F:protein serine/threonine kinase activity"/>
    <property type="evidence" value="ECO:0007669"/>
    <property type="project" value="TreeGrafter"/>
</dbReference>
<keyword evidence="3" id="KW-1185">Reference proteome</keyword>
<dbReference type="PROSITE" id="PS50011">
    <property type="entry name" value="PROTEIN_KINASE_DOM"/>
    <property type="match status" value="1"/>
</dbReference>
<sequence>MATINEPTLSRRSERKATFVGHLVTTTVEMIEVIWPLETDELLPQGDRILPLKTFVGEALRRSRTSYTTLQVALYYLLYAKEHVPDPESLLRSMDIDVFDGDSRIWASGRRIFFVCLILASKYMQDRNYSARAWSKISGLKVAEINRIELIFLNVTRWKLHVPIHVWERWQDLLASFSPTTKDSEVDETVFSSWKATVGLLTPGLDRPEIEYPPSSPAIAWIPLPRYEFQRELAKRTALFKVRPNVSASVQSETFDAITQFSGLTLLTTTTSTTYQTARSAHTETTIATYVTAPVVDEDETSPYHGGLDASAYLKEMSIRNLIPSPEVEVNWSGQGQHVEFPPEASLPLEHIKNLGSSASAMVDQVQCRRIMLARKTMRCPRRWTRTDAVNEVEHLNRLRHAHIVQLVGTYVQNRTFAVLMYPAADCDLRKFMEDTIDLRTSAAMDELGLASQEYQQRRQALASFFGCLISALAYIHSETTKHMDIKPANVLVTHHSRSGMPHDAFKVYLADFGLSRIFVSDDSQTEGPTARTARYCAPEVYLYESRGRAADIFSMGCVFAEILTVYFGGDPEDLRDCLREQGESDHYHSNIERLQLWVHDCAFSQSETALSDEVGKENGLIAHHVNRMIDARPERRPTAAFLRDYFRLTDGTSGLPLAFRSVGGRCCDAGPEQYVAAGQSSMKHS</sequence>
<dbReference type="SUPFAM" id="SSF56112">
    <property type="entry name" value="Protein kinase-like (PK-like)"/>
    <property type="match status" value="1"/>
</dbReference>
<dbReference type="InterPro" id="IPR013922">
    <property type="entry name" value="Cyclin_PHO80-like"/>
</dbReference>
<dbReference type="GO" id="GO:0005524">
    <property type="term" value="F:ATP binding"/>
    <property type="evidence" value="ECO:0007669"/>
    <property type="project" value="InterPro"/>
</dbReference>
<dbReference type="Gene3D" id="3.30.200.20">
    <property type="entry name" value="Phosphorylase Kinase, domain 1"/>
    <property type="match status" value="1"/>
</dbReference>